<protein>
    <recommendedName>
        <fullName evidence="9">Beta-xylanase</fullName>
        <ecNumber evidence="9">3.2.1.8</ecNumber>
    </recommendedName>
</protein>
<keyword evidence="6 9" id="KW-0119">Carbohydrate metabolism</keyword>
<dbReference type="SMART" id="SM00633">
    <property type="entry name" value="Glyco_10"/>
    <property type="match status" value="1"/>
</dbReference>
<proteinExistence type="inferred from homology"/>
<evidence type="ECO:0000256" key="5">
    <source>
        <dbReference type="ARBA" id="ARBA00022801"/>
    </source>
</evidence>
<dbReference type="InterPro" id="IPR001000">
    <property type="entry name" value="GH10_dom"/>
</dbReference>
<dbReference type="PRINTS" id="PR00134">
    <property type="entry name" value="GLHYDRLASE10"/>
</dbReference>
<evidence type="ECO:0000313" key="13">
    <source>
        <dbReference type="Proteomes" id="UP001334732"/>
    </source>
</evidence>
<evidence type="ECO:0000259" key="11">
    <source>
        <dbReference type="PROSITE" id="PS51760"/>
    </source>
</evidence>
<dbReference type="SUPFAM" id="SSF51445">
    <property type="entry name" value="(Trans)glycosidases"/>
    <property type="match status" value="1"/>
</dbReference>
<evidence type="ECO:0000313" key="12">
    <source>
        <dbReference type="EMBL" id="WRS38589.1"/>
    </source>
</evidence>
<evidence type="ECO:0000256" key="8">
    <source>
        <dbReference type="ARBA" id="ARBA00023326"/>
    </source>
</evidence>
<organism evidence="12 13">
    <name type="scientific">Thiobacillus sedimenti</name>
    <dbReference type="NCBI Taxonomy" id="3110231"/>
    <lineage>
        <taxon>Bacteria</taxon>
        <taxon>Pseudomonadati</taxon>
        <taxon>Pseudomonadota</taxon>
        <taxon>Betaproteobacteria</taxon>
        <taxon>Nitrosomonadales</taxon>
        <taxon>Thiobacillaceae</taxon>
        <taxon>Thiobacillus</taxon>
    </lineage>
</organism>
<keyword evidence="7 9" id="KW-0326">Glycosidase</keyword>
<dbReference type="EC" id="3.2.1.8" evidence="9"/>
<dbReference type="InterPro" id="IPR044846">
    <property type="entry name" value="GH10"/>
</dbReference>
<dbReference type="InterPro" id="IPR017853">
    <property type="entry name" value="GH"/>
</dbReference>
<evidence type="ECO:0000256" key="3">
    <source>
        <dbReference type="ARBA" id="ARBA00022651"/>
    </source>
</evidence>
<keyword evidence="5 9" id="KW-0378">Hydrolase</keyword>
<keyword evidence="13" id="KW-1185">Reference proteome</keyword>
<reference evidence="12 13" key="1">
    <citation type="submission" date="2023-12" db="EMBL/GenBank/DDBJ databases">
        <title>Thiobacillus sedimentum sp. nov., a chemolithoautotrophic sulfur-oxidizing bacterium isolated from freshwater sediment.</title>
        <authorList>
            <person name="Luo J."/>
            <person name="Dai C."/>
        </authorList>
    </citation>
    <scope>NUCLEOTIDE SEQUENCE [LARGE SCALE GENOMIC DNA]</scope>
    <source>
        <strain evidence="12 13">SCUT-2</strain>
    </source>
</reference>
<evidence type="ECO:0000256" key="10">
    <source>
        <dbReference type="SAM" id="SignalP"/>
    </source>
</evidence>
<dbReference type="RefSeq" id="WP_324779121.1">
    <property type="nucleotide sequence ID" value="NZ_CP141769.1"/>
</dbReference>
<feature type="domain" description="GH10" evidence="11">
    <location>
        <begin position="24"/>
        <end position="338"/>
    </location>
</feature>
<gene>
    <name evidence="12" type="ORF">VA613_11320</name>
</gene>
<dbReference type="Gene3D" id="3.20.20.80">
    <property type="entry name" value="Glycosidases"/>
    <property type="match status" value="1"/>
</dbReference>
<comment type="similarity">
    <text evidence="2 9">Belongs to the glycosyl hydrolase 10 (cellulase F) family.</text>
</comment>
<feature type="signal peptide" evidence="10">
    <location>
        <begin position="1"/>
        <end position="24"/>
    </location>
</feature>
<accession>A0ABZ1CGT9</accession>
<name>A0ABZ1CGT9_9PROT</name>
<evidence type="ECO:0000256" key="1">
    <source>
        <dbReference type="ARBA" id="ARBA00000681"/>
    </source>
</evidence>
<comment type="catalytic activity">
    <reaction evidence="1 9">
        <text>Endohydrolysis of (1-&gt;4)-beta-D-xylosidic linkages in xylans.</text>
        <dbReference type="EC" id="3.2.1.8"/>
    </reaction>
</comment>
<evidence type="ECO:0000256" key="2">
    <source>
        <dbReference type="ARBA" id="ARBA00007495"/>
    </source>
</evidence>
<dbReference type="PANTHER" id="PTHR31490:SF88">
    <property type="entry name" value="BETA-XYLANASE"/>
    <property type="match status" value="1"/>
</dbReference>
<dbReference type="PANTHER" id="PTHR31490">
    <property type="entry name" value="GLYCOSYL HYDROLASE"/>
    <property type="match status" value="1"/>
</dbReference>
<evidence type="ECO:0000256" key="7">
    <source>
        <dbReference type="ARBA" id="ARBA00023295"/>
    </source>
</evidence>
<dbReference type="Proteomes" id="UP001334732">
    <property type="component" value="Chromosome"/>
</dbReference>
<evidence type="ECO:0000256" key="4">
    <source>
        <dbReference type="ARBA" id="ARBA00022729"/>
    </source>
</evidence>
<keyword evidence="8 9" id="KW-0624">Polysaccharide degradation</keyword>
<evidence type="ECO:0000256" key="9">
    <source>
        <dbReference type="RuleBase" id="RU361174"/>
    </source>
</evidence>
<evidence type="ECO:0000256" key="6">
    <source>
        <dbReference type="ARBA" id="ARBA00023277"/>
    </source>
</evidence>
<dbReference type="Pfam" id="PF00331">
    <property type="entry name" value="Glyco_hydro_10"/>
    <property type="match status" value="1"/>
</dbReference>
<keyword evidence="3" id="KW-0858">Xylan degradation</keyword>
<feature type="chain" id="PRO_5047510790" description="Beta-xylanase" evidence="10">
    <location>
        <begin position="25"/>
        <end position="351"/>
    </location>
</feature>
<dbReference type="EMBL" id="CP141769">
    <property type="protein sequence ID" value="WRS38589.1"/>
    <property type="molecule type" value="Genomic_DNA"/>
</dbReference>
<dbReference type="PROSITE" id="PS51760">
    <property type="entry name" value="GH10_2"/>
    <property type="match status" value="1"/>
</dbReference>
<keyword evidence="4 10" id="KW-0732">Signal</keyword>
<sequence length="351" mass="38431">MRLGRSLALIVFALTLAATSSAPAATLRSLAPAAGIRVGAAVDVEALEADPAYARLLAREFNLVTPENAMKFAVVQPERDRYDFTQADALVAFAEAHGMQVNGHVLVWDRQLPDWLTQGGFSRDELMAILREHIRTLVTRYRGRVASWDVAAEAVGEDGKLRDTFWSHGIGPDYLALAFRWAHEADPQARLRYNDYGGEGAGAKSDGIYRLVADLRQQDVPIDAVGLQMHVGLDDAPRADDVRINMKRLAALGLQTDITEMDVMLPLPARGTALRRQARVYGAMLQACLAVPQCRSFSTWGASDAHSWIPEYFPGQGAALLFAADGRPKPACESVRGVLRRAGADKRRRVE</sequence>